<proteinExistence type="predicted"/>
<dbReference type="RefSeq" id="WP_196767009.1">
    <property type="nucleotide sequence ID" value="NZ_CP140639.1"/>
</dbReference>
<dbReference type="PANTHER" id="PTHR46564:SF1">
    <property type="entry name" value="TRANSPOSASE"/>
    <property type="match status" value="1"/>
</dbReference>
<sequence>MSRALSDDLRSRVLAASADGMSARSAAARFGIGISTAIAWIANARQGQLTAGKQGRRSGSRLDAHEAFIIGLIDVEKDITLNEMVLRLSTDKSVSIGRSALDVWLRKRGWTFKKKTAHALEQERDDLLSRRQEWFDGQLDLDPAKLVFIDETGLSTKMARLRGRSLCGQRCRSAVPHGHWKTTTFTGALRLSGMTAPMVLDGPMNGAAFLAYVEQVLVPTLSSGDTVIMDNLPAHKADGIRQAIEAAGGRLLYLPPYSPDFNPIEMAFSKLKALLRARAERSVDALWDTVGKIVTLFKPQECANYFAAAGYDPD</sequence>
<dbReference type="SUPFAM" id="SSF46689">
    <property type="entry name" value="Homeodomain-like"/>
    <property type="match status" value="1"/>
</dbReference>
<name>A0ABZ1DP17_9HYPH</name>
<dbReference type="Pfam" id="PF13358">
    <property type="entry name" value="DDE_3"/>
    <property type="match status" value="1"/>
</dbReference>
<gene>
    <name evidence="2" type="ORF">U5G49_007401</name>
</gene>
<evidence type="ECO:0000259" key="1">
    <source>
        <dbReference type="Pfam" id="PF13358"/>
    </source>
</evidence>
<keyword evidence="2" id="KW-0614">Plasmid</keyword>
<dbReference type="Proteomes" id="UP001322785">
    <property type="component" value="Plasmid pRinCIP108029a"/>
</dbReference>
<evidence type="ECO:0000313" key="2">
    <source>
        <dbReference type="EMBL" id="WRW37761.1"/>
    </source>
</evidence>
<dbReference type="InterPro" id="IPR038717">
    <property type="entry name" value="Tc1-like_DDE_dom"/>
</dbReference>
<organism evidence="2 3">
    <name type="scientific">Rhizobium indigoferae</name>
    <dbReference type="NCBI Taxonomy" id="158891"/>
    <lineage>
        <taxon>Bacteria</taxon>
        <taxon>Pseudomonadati</taxon>
        <taxon>Pseudomonadota</taxon>
        <taxon>Alphaproteobacteria</taxon>
        <taxon>Hyphomicrobiales</taxon>
        <taxon>Rhizobiaceae</taxon>
        <taxon>Rhizobium/Agrobacterium group</taxon>
        <taxon>Rhizobium</taxon>
    </lineage>
</organism>
<evidence type="ECO:0000313" key="3">
    <source>
        <dbReference type="Proteomes" id="UP001322785"/>
    </source>
</evidence>
<dbReference type="InterPro" id="IPR009057">
    <property type="entry name" value="Homeodomain-like_sf"/>
</dbReference>
<dbReference type="PANTHER" id="PTHR46564">
    <property type="entry name" value="TRANSPOSASE"/>
    <property type="match status" value="1"/>
</dbReference>
<reference evidence="2 3" key="1">
    <citation type="submission" date="2023-12" db="EMBL/GenBank/DDBJ databases">
        <authorList>
            <person name="Menendez E."/>
            <person name="Kaur S."/>
            <person name="Flores-Felix J.D."/>
            <person name="diCenzo G.C."/>
            <person name="Peix A."/>
            <person name="Velazquez E."/>
        </authorList>
    </citation>
    <scope>NUCLEOTIDE SEQUENCE [LARGE SCALE GENOMIC DNA]</scope>
    <source>
        <strain evidence="2 3">CIP 108029</strain>
        <plasmid evidence="2 3">pRinCIP108029a</plasmid>
    </source>
</reference>
<accession>A0ABZ1DP17</accession>
<protein>
    <submittedName>
        <fullName evidence="2">IS630 family transposase</fullName>
    </submittedName>
</protein>
<keyword evidence="3" id="KW-1185">Reference proteome</keyword>
<dbReference type="Gene3D" id="3.30.420.10">
    <property type="entry name" value="Ribonuclease H-like superfamily/Ribonuclease H"/>
    <property type="match status" value="1"/>
</dbReference>
<dbReference type="EMBL" id="CP140639">
    <property type="protein sequence ID" value="WRW37761.1"/>
    <property type="molecule type" value="Genomic_DNA"/>
</dbReference>
<feature type="domain" description="Tc1-like transposase DDE" evidence="1">
    <location>
        <begin position="146"/>
        <end position="284"/>
    </location>
</feature>
<dbReference type="NCBIfam" id="NF033545">
    <property type="entry name" value="transpos_IS630"/>
    <property type="match status" value="1"/>
</dbReference>
<dbReference type="InterPro" id="IPR047655">
    <property type="entry name" value="Transpos_IS630-like"/>
</dbReference>
<dbReference type="InterPro" id="IPR036397">
    <property type="entry name" value="RNaseH_sf"/>
</dbReference>
<geneLocation type="plasmid" evidence="2 3">
    <name>pRinCIP108029a</name>
</geneLocation>